<dbReference type="GO" id="GO:0000932">
    <property type="term" value="C:P-body"/>
    <property type="evidence" value="ECO:0007669"/>
    <property type="project" value="TreeGrafter"/>
</dbReference>
<dbReference type="InterPro" id="IPR056404">
    <property type="entry name" value="HTH_RNase_II"/>
</dbReference>
<evidence type="ECO:0000256" key="1">
    <source>
        <dbReference type="SAM" id="MobiDB-lite"/>
    </source>
</evidence>
<keyword evidence="4" id="KW-1185">Reference proteome</keyword>
<protein>
    <recommendedName>
        <fullName evidence="2">RNB domain-containing protein</fullName>
    </recommendedName>
</protein>
<dbReference type="OrthoDB" id="2285229at2759"/>
<reference evidence="3 4" key="1">
    <citation type="submission" date="2009-11" db="EMBL/GenBank/DDBJ databases">
        <title>Annotation of Allomyces macrogynus ATCC 38327.</title>
        <authorList>
            <consortium name="The Broad Institute Genome Sequencing Platform"/>
            <person name="Russ C."/>
            <person name="Cuomo C."/>
            <person name="Burger G."/>
            <person name="Gray M.W."/>
            <person name="Holland P.W.H."/>
            <person name="King N."/>
            <person name="Lang F.B.F."/>
            <person name="Roger A.J."/>
            <person name="Ruiz-Trillo I."/>
            <person name="Young S.K."/>
            <person name="Zeng Q."/>
            <person name="Gargeya S."/>
            <person name="Fitzgerald M."/>
            <person name="Haas B."/>
            <person name="Abouelleil A."/>
            <person name="Alvarado L."/>
            <person name="Arachchi H.M."/>
            <person name="Berlin A."/>
            <person name="Chapman S.B."/>
            <person name="Gearin G."/>
            <person name="Goldberg J."/>
            <person name="Griggs A."/>
            <person name="Gujja S."/>
            <person name="Hansen M."/>
            <person name="Heiman D."/>
            <person name="Howarth C."/>
            <person name="Larimer J."/>
            <person name="Lui A."/>
            <person name="MacDonald P.J.P."/>
            <person name="McCowen C."/>
            <person name="Montmayeur A."/>
            <person name="Murphy C."/>
            <person name="Neiman D."/>
            <person name="Pearson M."/>
            <person name="Priest M."/>
            <person name="Roberts A."/>
            <person name="Saif S."/>
            <person name="Shea T."/>
            <person name="Sisk P."/>
            <person name="Stolte C."/>
            <person name="Sykes S."/>
            <person name="Wortman J."/>
            <person name="Nusbaum C."/>
            <person name="Birren B."/>
        </authorList>
    </citation>
    <scope>NUCLEOTIDE SEQUENCE [LARGE SCALE GENOMIC DNA]</scope>
    <source>
        <strain evidence="3 4">ATCC 38327</strain>
    </source>
</reference>
<evidence type="ECO:0000313" key="4">
    <source>
        <dbReference type="Proteomes" id="UP000054350"/>
    </source>
</evidence>
<dbReference type="EMBL" id="GG745341">
    <property type="protein sequence ID" value="KNE63231.1"/>
    <property type="molecule type" value="Genomic_DNA"/>
</dbReference>
<sequence length="933" mass="102020">MFTPALRCCAPLAAAVPTPTAARVLARSFSADVRRRGKKNTTPSTRRAIANRTPAPRAPATEFPHPAATPLAQQLLKAQAGQSTSDVTLLEQQYAAKFEGDHVRQTPIDPEAFLNKGDLALGDYVLVVRKGKLYHGVVSKVKPAESLLVNGFYLAHNFNEIYFRFPGFFSPHTANAHVQLGLRQLLRMANAKMHENELRMQAIHREFADVRQLSSAPLLDVAAWVFHSEPDKVTLEQALAVTLYAIQDQHHFVMQNRIHVSNHVTFRPPHVVRVLAEAQKLARAGTDPFDKFVTKCRAVAAAAPGAPALFWTKEDHLLIDCLREFALAPRYAQAPFAFLSTHVLIPLGYQAAEGNAALQLLIDLRVFHRYDNFSVFASDLPLERHGSAASDAAAKRMEALAQDLVAQPAADDSCASIRHDFGSLPVYTIDDASAKEIDDGVSIEYDPATGEPSWVHIHVADPTAAIPLTHDLTVWAHARTQTVYLPETHFPMLPPVLGTKLCSIGASQRLGRAEGDYVLTVSVKLDQNGQISDYRIRPARVHNVVSRTYDAVDAVLPPESDPERAPQYTAQPLWSDPARARTAPSATTAPEMTPAILKDLAALEQVANRHLAARNTVGGFQIASLNTSVDVFDYDYPATPRNNLVPLTLTDLSTPSIRVELDPSMRSRARRLVAELMILAGRVAAIYATDRALAVPFRGQPAPPAGAVPLNIDACKSHVSGTLAFRDSMTIMPYMAAATHDVTPVPHFQLGLHDGYAKVTSPLRRFGDLVAHHQIKAQLLKDAGIDPPPITDGVALPLPSPALADLLQSTLRKERQIRTLQKHRLAWWALECLRVRVDSAKGAVASAGRTAEDPTLVEYTARISRVFEPSGAAMAILADAGTTAFVRPDRERWPLGALRVGDWVMARITAVDPLARNLEAEVVRKLDLDPAWD</sequence>
<dbReference type="GO" id="GO:0000175">
    <property type="term" value="F:3'-5'-RNA exonuclease activity"/>
    <property type="evidence" value="ECO:0007669"/>
    <property type="project" value="TreeGrafter"/>
</dbReference>
<gene>
    <name evidence="3" type="ORF">AMAG_08380</name>
</gene>
<evidence type="ECO:0000313" key="3">
    <source>
        <dbReference type="EMBL" id="KNE63231.1"/>
    </source>
</evidence>
<feature type="region of interest" description="Disordered" evidence="1">
    <location>
        <begin position="32"/>
        <end position="65"/>
    </location>
</feature>
<feature type="domain" description="RNB" evidence="2">
    <location>
        <begin position="418"/>
        <end position="781"/>
    </location>
</feature>
<dbReference type="GO" id="GO:0003723">
    <property type="term" value="F:RNA binding"/>
    <property type="evidence" value="ECO:0007669"/>
    <property type="project" value="InterPro"/>
</dbReference>
<dbReference type="VEuPathDB" id="FungiDB:AMAG_08380"/>
<evidence type="ECO:0000259" key="2">
    <source>
        <dbReference type="SMART" id="SM00955"/>
    </source>
</evidence>
<dbReference type="PANTHER" id="PTHR23355:SF65">
    <property type="entry name" value="EXORIBONUCLEASE CYT-4, PUTATIVE (AFU_ORTHOLOGUE AFUA_7G01550)-RELATED"/>
    <property type="match status" value="1"/>
</dbReference>
<dbReference type="SMART" id="SM00955">
    <property type="entry name" value="RNB"/>
    <property type="match status" value="1"/>
</dbReference>
<dbReference type="eggNOG" id="KOG2102">
    <property type="taxonomic scope" value="Eukaryota"/>
</dbReference>
<dbReference type="InterPro" id="IPR012340">
    <property type="entry name" value="NA-bd_OB-fold"/>
</dbReference>
<organism evidence="3 4">
    <name type="scientific">Allomyces macrogynus (strain ATCC 38327)</name>
    <name type="common">Allomyces javanicus var. macrogynus</name>
    <dbReference type="NCBI Taxonomy" id="578462"/>
    <lineage>
        <taxon>Eukaryota</taxon>
        <taxon>Fungi</taxon>
        <taxon>Fungi incertae sedis</taxon>
        <taxon>Blastocladiomycota</taxon>
        <taxon>Blastocladiomycetes</taxon>
        <taxon>Blastocladiales</taxon>
        <taxon>Blastocladiaceae</taxon>
        <taxon>Allomyces</taxon>
    </lineage>
</organism>
<reference evidence="4" key="2">
    <citation type="submission" date="2009-11" db="EMBL/GenBank/DDBJ databases">
        <title>The Genome Sequence of Allomyces macrogynus strain ATCC 38327.</title>
        <authorList>
            <consortium name="The Broad Institute Genome Sequencing Platform"/>
            <person name="Russ C."/>
            <person name="Cuomo C."/>
            <person name="Shea T."/>
            <person name="Young S.K."/>
            <person name="Zeng Q."/>
            <person name="Koehrsen M."/>
            <person name="Haas B."/>
            <person name="Borodovsky M."/>
            <person name="Guigo R."/>
            <person name="Alvarado L."/>
            <person name="Berlin A."/>
            <person name="Borenstein D."/>
            <person name="Chen Z."/>
            <person name="Engels R."/>
            <person name="Freedman E."/>
            <person name="Gellesch M."/>
            <person name="Goldberg J."/>
            <person name="Griggs A."/>
            <person name="Gujja S."/>
            <person name="Heiman D."/>
            <person name="Hepburn T."/>
            <person name="Howarth C."/>
            <person name="Jen D."/>
            <person name="Larson L."/>
            <person name="Lewis B."/>
            <person name="Mehta T."/>
            <person name="Park D."/>
            <person name="Pearson M."/>
            <person name="Roberts A."/>
            <person name="Saif S."/>
            <person name="Shenoy N."/>
            <person name="Sisk P."/>
            <person name="Stolte C."/>
            <person name="Sykes S."/>
            <person name="Walk T."/>
            <person name="White J."/>
            <person name="Yandava C."/>
            <person name="Burger G."/>
            <person name="Gray M.W."/>
            <person name="Holland P.W.H."/>
            <person name="King N."/>
            <person name="Lang F.B.F."/>
            <person name="Roger A.J."/>
            <person name="Ruiz-Trillo I."/>
            <person name="Lander E."/>
            <person name="Nusbaum C."/>
        </authorList>
    </citation>
    <scope>NUCLEOTIDE SEQUENCE [LARGE SCALE GENOMIC DNA]</scope>
    <source>
        <strain evidence="4">ATCC 38327</strain>
    </source>
</reference>
<dbReference type="Pfam" id="PF23161">
    <property type="entry name" value="HTH_RNase_II"/>
    <property type="match status" value="1"/>
</dbReference>
<dbReference type="Proteomes" id="UP000054350">
    <property type="component" value="Unassembled WGS sequence"/>
</dbReference>
<dbReference type="InterPro" id="IPR050180">
    <property type="entry name" value="RNR_Ribonuclease"/>
</dbReference>
<accession>A0A0L0SKY5</accession>
<dbReference type="PANTHER" id="PTHR23355">
    <property type="entry name" value="RIBONUCLEASE"/>
    <property type="match status" value="1"/>
</dbReference>
<dbReference type="InterPro" id="IPR001900">
    <property type="entry name" value="RNase_II/R"/>
</dbReference>
<dbReference type="SUPFAM" id="SSF50249">
    <property type="entry name" value="Nucleic acid-binding proteins"/>
    <property type="match status" value="1"/>
</dbReference>
<dbReference type="STRING" id="578462.A0A0L0SKY5"/>
<dbReference type="AlphaFoldDB" id="A0A0L0SKY5"/>
<feature type="compositionally biased region" description="Low complexity" evidence="1">
    <location>
        <begin position="45"/>
        <end position="65"/>
    </location>
</feature>
<dbReference type="GO" id="GO:0006402">
    <property type="term" value="P:mRNA catabolic process"/>
    <property type="evidence" value="ECO:0007669"/>
    <property type="project" value="TreeGrafter"/>
</dbReference>
<name>A0A0L0SKY5_ALLM3</name>
<proteinExistence type="predicted"/>
<dbReference type="Pfam" id="PF00773">
    <property type="entry name" value="RNB"/>
    <property type="match status" value="1"/>
</dbReference>